<proteinExistence type="predicted"/>
<name>A0ACC3D4J9_9PEZI</name>
<dbReference type="EMBL" id="JAWDJW010007763">
    <property type="protein sequence ID" value="KAK3061560.1"/>
    <property type="molecule type" value="Genomic_DNA"/>
</dbReference>
<gene>
    <name evidence="1" type="ORF">LTS18_005926</name>
</gene>
<keyword evidence="2" id="KW-1185">Reference proteome</keyword>
<feature type="non-terminal residue" evidence="1">
    <location>
        <position position="1"/>
    </location>
</feature>
<dbReference type="Proteomes" id="UP001186974">
    <property type="component" value="Unassembled WGS sequence"/>
</dbReference>
<reference evidence="1" key="1">
    <citation type="submission" date="2024-09" db="EMBL/GenBank/DDBJ databases">
        <title>Black Yeasts Isolated from many extreme environments.</title>
        <authorList>
            <person name="Coleine C."/>
            <person name="Stajich J.E."/>
            <person name="Selbmann L."/>
        </authorList>
    </citation>
    <scope>NUCLEOTIDE SEQUENCE</scope>
    <source>
        <strain evidence="1">CCFEE 5737</strain>
    </source>
</reference>
<organism evidence="1 2">
    <name type="scientific">Coniosporium uncinatum</name>
    <dbReference type="NCBI Taxonomy" id="93489"/>
    <lineage>
        <taxon>Eukaryota</taxon>
        <taxon>Fungi</taxon>
        <taxon>Dikarya</taxon>
        <taxon>Ascomycota</taxon>
        <taxon>Pezizomycotina</taxon>
        <taxon>Dothideomycetes</taxon>
        <taxon>Dothideomycetes incertae sedis</taxon>
        <taxon>Coniosporium</taxon>
    </lineage>
</organism>
<protein>
    <submittedName>
        <fullName evidence="1">Uncharacterized protein</fullName>
    </submittedName>
</protein>
<accession>A0ACC3D4J9</accession>
<sequence length="184" mass="20984">LYLGPNLHFHLLAGSRYHGSPYTVHSFDIDNTPQICAEYDQRAEYELQSIKDHTRLVLRNGIVAGRGTRAQWLLDECYIDKSAIAREELERKIKEMWGSTGTSTTVNQFVSDFGVSRPFEHIPSELVLMMVKFLPIVDQRAMKCCCKVFAKLVQPDRMILTVAATPERRGLKFVIDARVENPAK</sequence>
<evidence type="ECO:0000313" key="1">
    <source>
        <dbReference type="EMBL" id="KAK3061560.1"/>
    </source>
</evidence>
<evidence type="ECO:0000313" key="2">
    <source>
        <dbReference type="Proteomes" id="UP001186974"/>
    </source>
</evidence>
<comment type="caution">
    <text evidence="1">The sequence shown here is derived from an EMBL/GenBank/DDBJ whole genome shotgun (WGS) entry which is preliminary data.</text>
</comment>